<accession>A0A4Y3K619</accession>
<proteinExistence type="predicted"/>
<sequence>MSAPDWAVEKAVDERKPLADWRTHIVTVTVDTRYEDWPEVDVRMVCTAPPDAECRTYPVCDCEAFSVCEDPAEHAEGGHTETARHDLAGHPYEPGRGCWIKSWFDIGEEGLKYVGPDASAARDDGVPAVAREGEIDVTGFWPEEYVEWQWHYPNRGFTGDPSALPAPVREAELEDAGQGVLEVPRC</sequence>
<evidence type="ECO:0000313" key="1">
    <source>
        <dbReference type="EMBL" id="GEA79949.1"/>
    </source>
</evidence>
<dbReference type="Proteomes" id="UP000315842">
    <property type="component" value="Unassembled WGS sequence"/>
</dbReference>
<protein>
    <submittedName>
        <fullName evidence="1">Uncharacterized protein</fullName>
    </submittedName>
</protein>
<dbReference type="AlphaFoldDB" id="A0A4Y3K619"/>
<dbReference type="EMBL" id="BJLP01000004">
    <property type="protein sequence ID" value="GEA79949.1"/>
    <property type="molecule type" value="Genomic_DNA"/>
</dbReference>
<name>A0A4Y3K619_CELUD</name>
<comment type="caution">
    <text evidence="1">The sequence shown here is derived from an EMBL/GenBank/DDBJ whole genome shotgun (WGS) entry which is preliminary data.</text>
</comment>
<keyword evidence="2" id="KW-1185">Reference proteome</keyword>
<dbReference type="RefSeq" id="WP_141318282.1">
    <property type="nucleotide sequence ID" value="NZ_BJLP01000004.1"/>
</dbReference>
<reference evidence="1 2" key="1">
    <citation type="submission" date="2019-06" db="EMBL/GenBank/DDBJ databases">
        <title>Whole genome shotgun sequence of Cellulomonas uda NBRC 3747.</title>
        <authorList>
            <person name="Hosoyama A."/>
            <person name="Uohara A."/>
            <person name="Ohji S."/>
            <person name="Ichikawa N."/>
        </authorList>
    </citation>
    <scope>NUCLEOTIDE SEQUENCE [LARGE SCALE GENOMIC DNA]</scope>
    <source>
        <strain evidence="1 2">NBRC 3747</strain>
    </source>
</reference>
<organism evidence="1 2">
    <name type="scientific">Cellulomonas uda</name>
    <dbReference type="NCBI Taxonomy" id="1714"/>
    <lineage>
        <taxon>Bacteria</taxon>
        <taxon>Bacillati</taxon>
        <taxon>Actinomycetota</taxon>
        <taxon>Actinomycetes</taxon>
        <taxon>Micrococcales</taxon>
        <taxon>Cellulomonadaceae</taxon>
        <taxon>Cellulomonas</taxon>
    </lineage>
</organism>
<gene>
    <name evidence="1" type="ORF">CUD01_03930</name>
</gene>
<evidence type="ECO:0000313" key="2">
    <source>
        <dbReference type="Proteomes" id="UP000315842"/>
    </source>
</evidence>